<sequence>MYVQKDFKTARELIDYLSPLDTERWPRGHYVFRGQPCASYGLAPAAYRTKGVFTATSMFRLLGVVSGDEQVFFEVQVLTTFLKACDGAGIQVTGDSPELRKVLAEPDYYFKKPSEWPPEAIFSVLATAQHHGAPTCLLDWTRRSFVAAYFAAAGALRNADQPSHLAVWALSIHHRGSWRDLSFVEMPGGTSANLAAQAGVFTVSGIKATRGEHFESTALEHQDDVYRHQTGAYPGLVKLTLTIEEAGKLLHLCADLGVKGSVLFPGYEGAAREVNDYAYANLMWGAGW</sequence>
<evidence type="ECO:0000259" key="1">
    <source>
        <dbReference type="SMART" id="SM00901"/>
    </source>
</evidence>
<dbReference type="Proteomes" id="UP001324794">
    <property type="component" value="Chromosome"/>
</dbReference>
<dbReference type="EMBL" id="CP140255">
    <property type="protein sequence ID" value="WQH11432.1"/>
    <property type="molecule type" value="Genomic_DNA"/>
</dbReference>
<reference evidence="2 3" key="1">
    <citation type="submission" date="2023-11" db="EMBL/GenBank/DDBJ databases">
        <title>MicrobeMod: A computational toolkit for identifying prokaryotic methylation and restriction-modification with nanopore sequencing.</title>
        <authorList>
            <person name="Crits-Christoph A."/>
            <person name="Kang S.C."/>
            <person name="Lee H."/>
            <person name="Ostrov N."/>
        </authorList>
    </citation>
    <scope>NUCLEOTIDE SEQUENCE [LARGE SCALE GENOMIC DNA]</scope>
    <source>
        <strain evidence="2 3">ATCC BAA-805</strain>
    </source>
</reference>
<dbReference type="InterPro" id="IPR014966">
    <property type="entry name" value="FRG-dom"/>
</dbReference>
<dbReference type="SMART" id="SM00901">
    <property type="entry name" value="FRG"/>
    <property type="match status" value="1"/>
</dbReference>
<organism evidence="2 3">
    <name type="scientific">Vreelandella neptunia</name>
    <dbReference type="NCBI Taxonomy" id="115551"/>
    <lineage>
        <taxon>Bacteria</taxon>
        <taxon>Pseudomonadati</taxon>
        <taxon>Pseudomonadota</taxon>
        <taxon>Gammaproteobacteria</taxon>
        <taxon>Oceanospirillales</taxon>
        <taxon>Halomonadaceae</taxon>
        <taxon>Vreelandella</taxon>
    </lineage>
</organism>
<keyword evidence="3" id="KW-1185">Reference proteome</keyword>
<accession>A0ABZ0YJB8</accession>
<proteinExistence type="predicted"/>
<evidence type="ECO:0000313" key="2">
    <source>
        <dbReference type="EMBL" id="WQH11432.1"/>
    </source>
</evidence>
<feature type="domain" description="FRG" evidence="1">
    <location>
        <begin position="26"/>
        <end position="168"/>
    </location>
</feature>
<gene>
    <name evidence="2" type="ORF">SR894_14850</name>
</gene>
<protein>
    <submittedName>
        <fullName evidence="2">FRG domain-containing protein</fullName>
    </submittedName>
</protein>
<name>A0ABZ0YJB8_9GAMM</name>
<evidence type="ECO:0000313" key="3">
    <source>
        <dbReference type="Proteomes" id="UP001324794"/>
    </source>
</evidence>
<dbReference type="Pfam" id="PF08867">
    <property type="entry name" value="FRG"/>
    <property type="match status" value="1"/>
</dbReference>
<dbReference type="RefSeq" id="WP_223288006.1">
    <property type="nucleotide sequence ID" value="NZ_CP140255.1"/>
</dbReference>